<evidence type="ECO:0000313" key="13">
    <source>
        <dbReference type="JaponicusDB" id="SJAG_04698"/>
    </source>
</evidence>
<protein>
    <recommendedName>
        <fullName evidence="10">Vacuolar calcium ion transporter</fullName>
    </recommendedName>
</protein>
<dbReference type="VEuPathDB" id="FungiDB:SJAG_04698"/>
<dbReference type="JaponicusDB" id="SJAG_04698">
    <property type="gene designation" value="vcx1"/>
</dbReference>
<dbReference type="NCBIfam" id="TIGR00378">
    <property type="entry name" value="cax"/>
    <property type="match status" value="1"/>
</dbReference>
<keyword evidence="14" id="KW-1185">Reference proteome</keyword>
<feature type="domain" description="Sodium/calcium exchanger membrane region" evidence="11">
    <location>
        <begin position="84"/>
        <end position="238"/>
    </location>
</feature>
<evidence type="ECO:0000259" key="11">
    <source>
        <dbReference type="Pfam" id="PF01699"/>
    </source>
</evidence>
<evidence type="ECO:0000256" key="3">
    <source>
        <dbReference type="ARBA" id="ARBA00022448"/>
    </source>
</evidence>
<evidence type="ECO:0000256" key="7">
    <source>
        <dbReference type="ARBA" id="ARBA00022989"/>
    </source>
</evidence>
<feature type="transmembrane region" description="Helical" evidence="10">
    <location>
        <begin position="148"/>
        <end position="169"/>
    </location>
</feature>
<dbReference type="GO" id="GO:0015386">
    <property type="term" value="F:potassium:proton antiporter activity"/>
    <property type="evidence" value="ECO:0007669"/>
    <property type="project" value="EnsemblFungi"/>
</dbReference>
<dbReference type="GO" id="GO:0015369">
    <property type="term" value="F:calcium:proton antiporter activity"/>
    <property type="evidence" value="ECO:0000318"/>
    <property type="project" value="GO_Central"/>
</dbReference>
<dbReference type="RefSeq" id="XP_002175783.1">
    <property type="nucleotide sequence ID" value="XM_002175747.2"/>
</dbReference>
<keyword evidence="9 10" id="KW-0472">Membrane</keyword>
<dbReference type="PANTHER" id="PTHR31503">
    <property type="entry name" value="VACUOLAR CALCIUM ION TRANSPORTER"/>
    <property type="match status" value="1"/>
</dbReference>
<comment type="function">
    <text evidence="10">Has a role in promoting intracellular calcium ion sequestration via the exchange of calcium ions for hydrogen ions across the vacuolar membrane. Involved also in manganese ion homeostasis via its uptake into the vacuole.</text>
</comment>
<evidence type="ECO:0000313" key="12">
    <source>
        <dbReference type="EMBL" id="EEB09490.1"/>
    </source>
</evidence>
<keyword evidence="6 10" id="KW-0106">Calcium</keyword>
<dbReference type="EMBL" id="KE651168">
    <property type="protein sequence ID" value="EEB09490.1"/>
    <property type="molecule type" value="Genomic_DNA"/>
</dbReference>
<sequence>MIERLNVARTRLNAMNSFPSSSQDHRESTPLLGTNNDPTFARHFSFTNMLLVTRSVLFSNYLNILLVFVPLGLIWGWMQWSVKLIFLFNMLAIVPLASLLSFATEQLSAIAGPTIGGLLNATFGNAIELIVGILALKEGELRVVQASLLGSILSNLLLVLGMCLVAGGIKQQISKFNVTVAQTMMAMLALSTATLLIPAAFHLTVPQNAHNEDALITLSRGTSVLVLIVYILLLVFQLRTHRDVCNDPVAAFEEPEEPPMLGIKAACAMLAIVTVVVSLCADQLVSSIDDLTKEVNISKTFVGLIILPIVGNAAEHVTAVIVSLRGQMDLALGVAIGSSLQIALFLAPFLVLVGAFISQPLTLYFEAFETVILFVSVLLVNYLIQDGSSHWLEGVQLLALYGIIVLAFFLYPDGSA</sequence>
<keyword evidence="10" id="KW-0050">Antiport</keyword>
<evidence type="ECO:0000256" key="5">
    <source>
        <dbReference type="ARBA" id="ARBA00022692"/>
    </source>
</evidence>
<dbReference type="Gene3D" id="1.20.1420.30">
    <property type="entry name" value="NCX, central ion-binding region"/>
    <property type="match status" value="1"/>
</dbReference>
<reference evidence="12 14" key="1">
    <citation type="journal article" date="2011" name="Science">
        <title>Comparative functional genomics of the fission yeasts.</title>
        <authorList>
            <person name="Rhind N."/>
            <person name="Chen Z."/>
            <person name="Yassour M."/>
            <person name="Thompson D.A."/>
            <person name="Haas B.J."/>
            <person name="Habib N."/>
            <person name="Wapinski I."/>
            <person name="Roy S."/>
            <person name="Lin M.F."/>
            <person name="Heiman D.I."/>
            <person name="Young S.K."/>
            <person name="Furuya K."/>
            <person name="Guo Y."/>
            <person name="Pidoux A."/>
            <person name="Chen H.M."/>
            <person name="Robbertse B."/>
            <person name="Goldberg J.M."/>
            <person name="Aoki K."/>
            <person name="Bayne E.H."/>
            <person name="Berlin A.M."/>
            <person name="Desjardins C.A."/>
            <person name="Dobbs E."/>
            <person name="Dukaj L."/>
            <person name="Fan L."/>
            <person name="FitzGerald M.G."/>
            <person name="French C."/>
            <person name="Gujja S."/>
            <person name="Hansen K."/>
            <person name="Keifenheim D."/>
            <person name="Levin J.Z."/>
            <person name="Mosher R.A."/>
            <person name="Mueller C.A."/>
            <person name="Pfiffner J."/>
            <person name="Priest M."/>
            <person name="Russ C."/>
            <person name="Smialowska A."/>
            <person name="Swoboda P."/>
            <person name="Sykes S.M."/>
            <person name="Vaughn M."/>
            <person name="Vengrova S."/>
            <person name="Yoder R."/>
            <person name="Zeng Q."/>
            <person name="Allshire R."/>
            <person name="Baulcombe D."/>
            <person name="Birren B.W."/>
            <person name="Brown W."/>
            <person name="Ekwall K."/>
            <person name="Kellis M."/>
            <person name="Leatherwood J."/>
            <person name="Levin H."/>
            <person name="Margalit H."/>
            <person name="Martienssen R."/>
            <person name="Nieduszynski C.A."/>
            <person name="Spatafora J.W."/>
            <person name="Friedman N."/>
            <person name="Dalgaard J.Z."/>
            <person name="Baumann P."/>
            <person name="Niki H."/>
            <person name="Regev A."/>
            <person name="Nusbaum C."/>
        </authorList>
    </citation>
    <scope>NUCLEOTIDE SEQUENCE [LARGE SCALE GENOMIC DNA]</scope>
    <source>
        <strain evidence="14">yFS275 / FY16936</strain>
    </source>
</reference>
<feature type="domain" description="Sodium/calcium exchanger membrane region" evidence="11">
    <location>
        <begin position="268"/>
        <end position="409"/>
    </location>
</feature>
<dbReference type="Proteomes" id="UP000001744">
    <property type="component" value="Unassembled WGS sequence"/>
</dbReference>
<keyword evidence="3 10" id="KW-0813">Transport</keyword>
<keyword evidence="8 10" id="KW-0406">Ion transport</keyword>
<proteinExistence type="inferred from homology"/>
<dbReference type="InterPro" id="IPR044880">
    <property type="entry name" value="NCX_ion-bd_dom_sf"/>
</dbReference>
<dbReference type="Pfam" id="PF01699">
    <property type="entry name" value="Na_Ca_ex"/>
    <property type="match status" value="2"/>
</dbReference>
<keyword evidence="5 10" id="KW-0812">Transmembrane</keyword>
<evidence type="ECO:0000256" key="1">
    <source>
        <dbReference type="ARBA" id="ARBA00004127"/>
    </source>
</evidence>
<feature type="transmembrane region" description="Helical" evidence="10">
    <location>
        <begin position="84"/>
        <end position="103"/>
    </location>
</feature>
<accession>B6K7I6</accession>
<dbReference type="GeneID" id="7051489"/>
<dbReference type="eggNOG" id="KOG1397">
    <property type="taxonomic scope" value="Eukaryota"/>
</dbReference>
<feature type="transmembrane region" description="Helical" evidence="10">
    <location>
        <begin position="176"/>
        <end position="201"/>
    </location>
</feature>
<evidence type="ECO:0000313" key="14">
    <source>
        <dbReference type="Proteomes" id="UP000001744"/>
    </source>
</evidence>
<dbReference type="STRING" id="402676.B6K7I6"/>
<dbReference type="GO" id="GO:0006874">
    <property type="term" value="P:intracellular calcium ion homeostasis"/>
    <property type="evidence" value="ECO:0000318"/>
    <property type="project" value="GO_Central"/>
</dbReference>
<keyword evidence="4 10" id="KW-0109">Calcium transport</keyword>
<evidence type="ECO:0000256" key="8">
    <source>
        <dbReference type="ARBA" id="ARBA00023065"/>
    </source>
</evidence>
<dbReference type="InterPro" id="IPR004713">
    <property type="entry name" value="CaH_exchang"/>
</dbReference>
<gene>
    <name evidence="13" type="primary">vcx1</name>
    <name evidence="12" type="ORF">SJAG_04698</name>
</gene>
<keyword evidence="10" id="KW-0926">Vacuole</keyword>
<comment type="subcellular location">
    <subcellularLocation>
        <location evidence="1">Endomembrane system</location>
        <topology evidence="1">Multi-pass membrane protein</topology>
    </subcellularLocation>
    <subcellularLocation>
        <location evidence="10">Vacuole membrane</location>
    </subcellularLocation>
</comment>
<comment type="similarity">
    <text evidence="2 10">Belongs to the Ca(2+):cation antiporter (CaCA) (TC 2.A.19) family.</text>
</comment>
<dbReference type="OrthoDB" id="1699231at2759"/>
<feature type="transmembrane region" description="Helical" evidence="10">
    <location>
        <begin position="221"/>
        <end position="240"/>
    </location>
</feature>
<name>B6K7I6_SCHJY</name>
<feature type="transmembrane region" description="Helical" evidence="10">
    <location>
        <begin position="391"/>
        <end position="411"/>
    </location>
</feature>
<organism evidence="12 14">
    <name type="scientific">Schizosaccharomyces japonicus (strain yFS275 / FY16936)</name>
    <name type="common">Fission yeast</name>
    <dbReference type="NCBI Taxonomy" id="402676"/>
    <lineage>
        <taxon>Eukaryota</taxon>
        <taxon>Fungi</taxon>
        <taxon>Dikarya</taxon>
        <taxon>Ascomycota</taxon>
        <taxon>Taphrinomycotina</taxon>
        <taxon>Schizosaccharomycetes</taxon>
        <taxon>Schizosaccharomycetales</taxon>
        <taxon>Schizosaccharomycetaceae</taxon>
        <taxon>Schizosaccharomyces</taxon>
    </lineage>
</organism>
<dbReference type="GO" id="GO:0012505">
    <property type="term" value="C:endomembrane system"/>
    <property type="evidence" value="ECO:0007669"/>
    <property type="project" value="UniProtKB-SubCell"/>
</dbReference>
<dbReference type="GO" id="GO:0000329">
    <property type="term" value="C:fungal-type vacuole membrane"/>
    <property type="evidence" value="ECO:0000318"/>
    <property type="project" value="GO_Central"/>
</dbReference>
<dbReference type="PANTHER" id="PTHR31503:SF22">
    <property type="entry name" value="VACUOLAR CALCIUM ION TRANSPORTER"/>
    <property type="match status" value="1"/>
</dbReference>
<dbReference type="AlphaFoldDB" id="B6K7I6"/>
<dbReference type="HOGENOM" id="CLU_008721_2_1_1"/>
<evidence type="ECO:0000256" key="6">
    <source>
        <dbReference type="ARBA" id="ARBA00022837"/>
    </source>
</evidence>
<evidence type="ECO:0000256" key="4">
    <source>
        <dbReference type="ARBA" id="ARBA00022568"/>
    </source>
</evidence>
<feature type="transmembrane region" description="Helical" evidence="10">
    <location>
        <begin position="115"/>
        <end position="136"/>
    </location>
</feature>
<dbReference type="GO" id="GO:0070588">
    <property type="term" value="P:calcium ion transmembrane transport"/>
    <property type="evidence" value="ECO:0000318"/>
    <property type="project" value="GO_Central"/>
</dbReference>
<feature type="transmembrane region" description="Helical" evidence="10">
    <location>
        <begin position="301"/>
        <end position="324"/>
    </location>
</feature>
<evidence type="ECO:0000256" key="2">
    <source>
        <dbReference type="ARBA" id="ARBA00008170"/>
    </source>
</evidence>
<feature type="transmembrane region" description="Helical" evidence="10">
    <location>
        <begin position="261"/>
        <end position="281"/>
    </location>
</feature>
<feature type="transmembrane region" description="Helical" evidence="10">
    <location>
        <begin position="363"/>
        <end position="384"/>
    </location>
</feature>
<evidence type="ECO:0000256" key="10">
    <source>
        <dbReference type="RuleBase" id="RU365028"/>
    </source>
</evidence>
<dbReference type="OMA" id="AVMITCN"/>
<feature type="transmembrane region" description="Helical" evidence="10">
    <location>
        <begin position="331"/>
        <end position="357"/>
    </location>
</feature>
<feature type="transmembrane region" description="Helical" evidence="10">
    <location>
        <begin position="58"/>
        <end position="78"/>
    </location>
</feature>
<dbReference type="NCBIfam" id="TIGR00846">
    <property type="entry name" value="caca2"/>
    <property type="match status" value="1"/>
</dbReference>
<evidence type="ECO:0000256" key="9">
    <source>
        <dbReference type="ARBA" id="ARBA00023136"/>
    </source>
</evidence>
<dbReference type="InterPro" id="IPR004837">
    <property type="entry name" value="NaCa_Exmemb"/>
</dbReference>
<dbReference type="InterPro" id="IPR004798">
    <property type="entry name" value="CAX-like"/>
</dbReference>
<keyword evidence="7 10" id="KW-1133">Transmembrane helix</keyword>